<organism evidence="13 14">
    <name type="scientific">Candidatus Doriopsillibacter californiensis</name>
    <dbReference type="NCBI Taxonomy" id="2970740"/>
    <lineage>
        <taxon>Bacteria</taxon>
        <taxon>Pseudomonadati</taxon>
        <taxon>Pseudomonadota</taxon>
        <taxon>Gammaproteobacteria</taxon>
        <taxon>Candidatus Tethybacterales</taxon>
        <taxon>Candidatus Persebacteraceae</taxon>
        <taxon>Candidatus Doriopsillibacter</taxon>
    </lineage>
</organism>
<feature type="binding site" evidence="11">
    <location>
        <position position="270"/>
    </location>
    <ligand>
        <name>FMN</name>
        <dbReference type="ChEBI" id="CHEBI:58210"/>
    </ligand>
</feature>
<dbReference type="SUPFAM" id="SSF51395">
    <property type="entry name" value="FMN-linked oxidoreductases"/>
    <property type="match status" value="1"/>
</dbReference>
<dbReference type="Pfam" id="PF01180">
    <property type="entry name" value="DHO_dh"/>
    <property type="match status" value="1"/>
</dbReference>
<dbReference type="InterPro" id="IPR012135">
    <property type="entry name" value="Dihydroorotate_DH_1_2"/>
</dbReference>
<feature type="binding site" evidence="11">
    <location>
        <position position="173"/>
    </location>
    <ligand>
        <name>substrate</name>
    </ligand>
</feature>
<evidence type="ECO:0000256" key="8">
    <source>
        <dbReference type="ARBA" id="ARBA00023002"/>
    </source>
</evidence>
<feature type="binding site" evidence="11">
    <location>
        <begin position="63"/>
        <end position="67"/>
    </location>
    <ligand>
        <name>FMN</name>
        <dbReference type="ChEBI" id="CHEBI:58210"/>
    </ligand>
</feature>
<evidence type="ECO:0000313" key="13">
    <source>
        <dbReference type="EMBL" id="MDM5147386.1"/>
    </source>
</evidence>
<dbReference type="NCBIfam" id="NF003645">
    <property type="entry name" value="PRK05286.1-2"/>
    <property type="match status" value="1"/>
</dbReference>
<keyword evidence="7 11" id="KW-0665">Pyrimidine biosynthesis</keyword>
<dbReference type="InterPro" id="IPR013785">
    <property type="entry name" value="Aldolase_TIM"/>
</dbReference>
<dbReference type="NCBIfam" id="NF003652">
    <property type="entry name" value="PRK05286.2-5"/>
    <property type="match status" value="1"/>
</dbReference>
<comment type="cofactor">
    <cofactor evidence="11">
        <name>FMN</name>
        <dbReference type="ChEBI" id="CHEBI:58210"/>
    </cofactor>
    <text evidence="11">Binds 1 FMN per subunit.</text>
</comment>
<feature type="binding site" evidence="11">
    <location>
        <position position="299"/>
    </location>
    <ligand>
        <name>FMN</name>
        <dbReference type="ChEBI" id="CHEBI:58210"/>
    </ligand>
</feature>
<dbReference type="InterPro" id="IPR005720">
    <property type="entry name" value="Dihydroorotate_DH_cat"/>
</dbReference>
<comment type="pathway">
    <text evidence="3 11">Pyrimidine metabolism; UMP biosynthesis via de novo pathway; orotate from (S)-dihydroorotate (quinone route): step 1/1.</text>
</comment>
<keyword evidence="11" id="KW-1003">Cell membrane</keyword>
<feature type="binding site" evidence="11">
    <location>
        <position position="246"/>
    </location>
    <ligand>
        <name>FMN</name>
        <dbReference type="ChEBI" id="CHEBI:58210"/>
    </ligand>
</feature>
<dbReference type="CDD" id="cd04738">
    <property type="entry name" value="DHOD_2_like"/>
    <property type="match status" value="1"/>
</dbReference>
<comment type="caution">
    <text evidence="13">The sequence shown here is derived from an EMBL/GenBank/DDBJ whole genome shotgun (WGS) entry which is preliminary data.</text>
</comment>
<dbReference type="EMBL" id="JANQAO010000002">
    <property type="protein sequence ID" value="MDM5147386.1"/>
    <property type="molecule type" value="Genomic_DNA"/>
</dbReference>
<feature type="binding site" evidence="11">
    <location>
        <position position="67"/>
    </location>
    <ligand>
        <name>substrate</name>
    </ligand>
</feature>
<comment type="catalytic activity">
    <reaction evidence="10 11">
        <text>(S)-dihydroorotate + a quinone = orotate + a quinol</text>
        <dbReference type="Rhea" id="RHEA:30187"/>
        <dbReference type="ChEBI" id="CHEBI:24646"/>
        <dbReference type="ChEBI" id="CHEBI:30839"/>
        <dbReference type="ChEBI" id="CHEBI:30864"/>
        <dbReference type="ChEBI" id="CHEBI:132124"/>
        <dbReference type="EC" id="1.3.5.2"/>
    </reaction>
</comment>
<dbReference type="Gene3D" id="3.20.20.70">
    <property type="entry name" value="Aldolase class I"/>
    <property type="match status" value="1"/>
</dbReference>
<comment type="subunit">
    <text evidence="11">Monomer.</text>
</comment>
<reference evidence="13" key="1">
    <citation type="submission" date="2022-08" db="EMBL/GenBank/DDBJ databases">
        <authorList>
            <person name="Dzunkova M."/>
            <person name="La Clair J."/>
            <person name="Tyml T."/>
            <person name="Doud D."/>
            <person name="Schulz F."/>
            <person name="Piquer S."/>
            <person name="Porcel Sanchis D."/>
            <person name="Osborn A."/>
            <person name="Robinson D."/>
            <person name="Louie K.B."/>
            <person name="Bowen B.P."/>
            <person name="Bowers R."/>
            <person name="Lee J."/>
            <person name="Arnau Llombart V."/>
            <person name="Diaz Villanueva W."/>
            <person name="Gosliner T."/>
            <person name="Northen T."/>
            <person name="Cheng J.-F."/>
            <person name="Burkart M.D."/>
            <person name="Woyke T."/>
        </authorList>
    </citation>
    <scope>NUCLEOTIDE SEQUENCE</scope>
    <source>
        <strain evidence="13">Df01</strain>
    </source>
</reference>
<feature type="binding site" evidence="11">
    <location>
        <position position="178"/>
    </location>
    <ligand>
        <name>substrate</name>
    </ligand>
</feature>
<feature type="binding site" evidence="11">
    <location>
        <position position="173"/>
    </location>
    <ligand>
        <name>FMN</name>
        <dbReference type="ChEBI" id="CHEBI:58210"/>
    </ligand>
</feature>
<protein>
    <recommendedName>
        <fullName evidence="11">Dihydroorotate dehydrogenase (quinone)</fullName>
        <ecNumber evidence="11">1.3.5.2</ecNumber>
    </recommendedName>
    <alternativeName>
        <fullName evidence="11">DHOdehase</fullName>
        <shortName evidence="11">DHOD</shortName>
        <shortName evidence="11">DHODase</shortName>
    </alternativeName>
    <alternativeName>
        <fullName evidence="11">Dihydroorotate oxidase</fullName>
    </alternativeName>
</protein>
<evidence type="ECO:0000256" key="4">
    <source>
        <dbReference type="ARBA" id="ARBA00005359"/>
    </source>
</evidence>
<dbReference type="InterPro" id="IPR050074">
    <property type="entry name" value="DHO_dehydrogenase"/>
</dbReference>
<sequence>MTPVELYSAFRPLLFALPPETAHRLAIHSLRTRAALRPLSSPLTVLPRQVMGLDFPNPVGLAAGFDKDAADTDALATLGFGFLEVGAITPKPQLGNPSPRLFRLPQARALINRMGFNNCGAEAAAQHLSHRRNRCIIGINIGKNATTPLENALDDYLYCLRSLYVQGDFFTINVSSPNTLGLQQLQQKDSLTRLLSALVTERDALTKQHGKRSPLAVKLSSDLDETALQDAALAVRESGVDGVIATNTTSERPAAIKHLAGANETGGLSGQPLAARATAMITSLRTLLPKKTAIIGVGGIFSGDDAREKLSAGADLIQIYTGLIYEGPCLPCRILAELKTHPPAPTT</sequence>
<evidence type="ECO:0000256" key="11">
    <source>
        <dbReference type="HAMAP-Rule" id="MF_00225"/>
    </source>
</evidence>
<accession>A0ABT7QKZ6</accession>
<gene>
    <name evidence="11" type="primary">pyrD</name>
    <name evidence="13" type="ORF">NQX30_03235</name>
</gene>
<feature type="binding site" evidence="11">
    <location>
        <position position="218"/>
    </location>
    <ligand>
        <name>FMN</name>
        <dbReference type="ChEBI" id="CHEBI:58210"/>
    </ligand>
</feature>
<feature type="domain" description="Dihydroorotate dehydrogenase catalytic" evidence="12">
    <location>
        <begin position="46"/>
        <end position="339"/>
    </location>
</feature>
<evidence type="ECO:0000259" key="12">
    <source>
        <dbReference type="Pfam" id="PF01180"/>
    </source>
</evidence>
<comment type="similarity">
    <text evidence="4 11">Belongs to the dihydroorotate dehydrogenase family. Type 2 subfamily.</text>
</comment>
<feature type="binding site" evidence="11">
    <location>
        <begin position="112"/>
        <end position="116"/>
    </location>
    <ligand>
        <name>substrate</name>
    </ligand>
</feature>
<dbReference type="GO" id="GO:0106430">
    <property type="term" value="F:dihydroorotate dehydrogenase (quinone) activity"/>
    <property type="evidence" value="ECO:0007669"/>
    <property type="project" value="UniProtKB-EC"/>
</dbReference>
<dbReference type="PIRSF" id="PIRSF000164">
    <property type="entry name" value="DHO_oxidase"/>
    <property type="match status" value="1"/>
</dbReference>
<evidence type="ECO:0000256" key="6">
    <source>
        <dbReference type="ARBA" id="ARBA00022643"/>
    </source>
</evidence>
<proteinExistence type="inferred from homology"/>
<keyword evidence="14" id="KW-1185">Reference proteome</keyword>
<evidence type="ECO:0000256" key="10">
    <source>
        <dbReference type="ARBA" id="ARBA00048639"/>
    </source>
</evidence>
<feature type="active site" description="Nucleophile" evidence="11">
    <location>
        <position position="176"/>
    </location>
</feature>
<comment type="subcellular location">
    <subcellularLocation>
        <location evidence="11">Cell membrane</location>
        <topology evidence="11">Peripheral membrane protein</topology>
    </subcellularLocation>
    <subcellularLocation>
        <location evidence="2">Membrane</location>
    </subcellularLocation>
</comment>
<feature type="binding site" evidence="11">
    <location>
        <position position="87"/>
    </location>
    <ligand>
        <name>FMN</name>
        <dbReference type="ChEBI" id="CHEBI:58210"/>
    </ligand>
</feature>
<keyword evidence="9 11" id="KW-0472">Membrane</keyword>
<dbReference type="NCBIfam" id="TIGR01036">
    <property type="entry name" value="pyrD_sub2"/>
    <property type="match status" value="1"/>
</dbReference>
<feature type="binding site" evidence="11">
    <location>
        <position position="140"/>
    </location>
    <ligand>
        <name>FMN</name>
        <dbReference type="ChEBI" id="CHEBI:58210"/>
    </ligand>
</feature>
<keyword evidence="8 11" id="KW-0560">Oxidoreductase</keyword>
<dbReference type="EC" id="1.3.5.2" evidence="11"/>
<keyword evidence="6 11" id="KW-0288">FMN</keyword>
<dbReference type="PANTHER" id="PTHR48109">
    <property type="entry name" value="DIHYDROOROTATE DEHYDROGENASE (QUINONE), MITOCHONDRIAL-RELATED"/>
    <property type="match status" value="1"/>
</dbReference>
<keyword evidence="5 11" id="KW-0285">Flavoprotein</keyword>
<dbReference type="InterPro" id="IPR001295">
    <property type="entry name" value="Dihydroorotate_DH_CS"/>
</dbReference>
<feature type="binding site" evidence="11">
    <location>
        <begin position="247"/>
        <end position="248"/>
    </location>
    <ligand>
        <name>substrate</name>
    </ligand>
</feature>
<evidence type="ECO:0000256" key="5">
    <source>
        <dbReference type="ARBA" id="ARBA00022630"/>
    </source>
</evidence>
<evidence type="ECO:0000256" key="2">
    <source>
        <dbReference type="ARBA" id="ARBA00004370"/>
    </source>
</evidence>
<evidence type="ECO:0000313" key="14">
    <source>
        <dbReference type="Proteomes" id="UP001168167"/>
    </source>
</evidence>
<evidence type="ECO:0000256" key="1">
    <source>
        <dbReference type="ARBA" id="ARBA00003125"/>
    </source>
</evidence>
<comment type="function">
    <text evidence="1 11">Catalyzes the conversion of dihydroorotate to orotate with quinone as electron acceptor.</text>
</comment>
<dbReference type="InterPro" id="IPR005719">
    <property type="entry name" value="Dihydroorotate_DH_2"/>
</dbReference>
<reference evidence="13" key="2">
    <citation type="journal article" date="2023" name="Microbiome">
        <title>Synthase-selected sorting approach identifies a beta-lactone synthase in a nudibranch symbiotic bacterium.</title>
        <authorList>
            <person name="Dzunkova M."/>
            <person name="La Clair J.J."/>
            <person name="Tyml T."/>
            <person name="Doud D."/>
            <person name="Schulz F."/>
            <person name="Piquer-Esteban S."/>
            <person name="Porcel Sanchis D."/>
            <person name="Osborn A."/>
            <person name="Robinson D."/>
            <person name="Louie K.B."/>
            <person name="Bowen B.P."/>
            <person name="Bowers R.M."/>
            <person name="Lee J."/>
            <person name="Arnau V."/>
            <person name="Diaz-Villanueva W."/>
            <person name="Stepanauskas R."/>
            <person name="Gosliner T."/>
            <person name="Date S.V."/>
            <person name="Northen T.R."/>
            <person name="Cheng J.F."/>
            <person name="Burkart M.D."/>
            <person name="Woyke T."/>
        </authorList>
    </citation>
    <scope>NUCLEOTIDE SEQUENCE</scope>
    <source>
        <strain evidence="13">Df01</strain>
    </source>
</reference>
<feature type="binding site" evidence="11">
    <location>
        <begin position="320"/>
        <end position="321"/>
    </location>
    <ligand>
        <name>FMN</name>
        <dbReference type="ChEBI" id="CHEBI:58210"/>
    </ligand>
</feature>
<dbReference type="PANTHER" id="PTHR48109:SF4">
    <property type="entry name" value="DIHYDROOROTATE DEHYDROGENASE (QUINONE), MITOCHONDRIAL"/>
    <property type="match status" value="1"/>
</dbReference>
<evidence type="ECO:0000256" key="9">
    <source>
        <dbReference type="ARBA" id="ARBA00023136"/>
    </source>
</evidence>
<name>A0ABT7QKZ6_9GAMM</name>
<dbReference type="PROSITE" id="PS00912">
    <property type="entry name" value="DHODEHASE_2"/>
    <property type="match status" value="1"/>
</dbReference>
<dbReference type="HAMAP" id="MF_00225">
    <property type="entry name" value="DHO_dh_type2"/>
    <property type="match status" value="1"/>
</dbReference>
<evidence type="ECO:0000256" key="3">
    <source>
        <dbReference type="ARBA" id="ARBA00005161"/>
    </source>
</evidence>
<dbReference type="Proteomes" id="UP001168167">
    <property type="component" value="Unassembled WGS sequence"/>
</dbReference>
<dbReference type="PROSITE" id="PS00911">
    <property type="entry name" value="DHODEHASE_1"/>
    <property type="match status" value="1"/>
</dbReference>
<evidence type="ECO:0000256" key="7">
    <source>
        <dbReference type="ARBA" id="ARBA00022975"/>
    </source>
</evidence>